<keyword evidence="3" id="KW-1185">Reference proteome</keyword>
<organism evidence="2 3">
    <name type="scientific">Streptomyces phage BillNye</name>
    <dbReference type="NCBI Taxonomy" id="2079426"/>
    <lineage>
        <taxon>Viruses</taxon>
        <taxon>Duplodnaviria</taxon>
        <taxon>Heunggongvirae</taxon>
        <taxon>Uroviricota</taxon>
        <taxon>Caudoviricetes</taxon>
        <taxon>Stanwilliamsviridae</taxon>
        <taxon>Loccivirinae</taxon>
        <taxon>Wilnyevirus</taxon>
        <taxon>Wilnyevirus billnye</taxon>
    </lineage>
</organism>
<name>A0A2L1IVY2_9CAUD</name>
<proteinExistence type="predicted"/>
<sequence length="248" mass="29427">MKTLVGSLAAHQYFSDFRDVKDVDFFSEEKIDGAETFHHPALEQWNWGPVATVNELYTIKVSHAFWNLHGTWNKHMGDIVFYQKKDARFIQPLFDILYPIWEERYGKKKANLNAKPEDFFNKNVHRVYDHDSIHRSIAYYDRPLFERILRDGHEVAVDRAKFEALPYVDKLKLVREEVYATALERQIIPSEYRASPRAAYAWAMMKTVTSFSKGWFPLFIVQNYQDLFKPDVDYVKVHRENTDRLVLL</sequence>
<dbReference type="OrthoDB" id="5929at10239"/>
<accession>A0A2L1IVY2</accession>
<reference evidence="2 3" key="1">
    <citation type="submission" date="2018-01" db="EMBL/GenBank/DDBJ databases">
        <authorList>
            <person name="Grinwald M.F."/>
            <person name="Tasoff P."/>
            <person name="Simpson K.F."/>
            <person name="Vasser A."/>
            <person name="Shaffer C.D."/>
            <person name="Weston-Hafer K.A."/>
            <person name="Russell D.A."/>
            <person name="Pope W.H."/>
            <person name="Jacobs-Sera D."/>
            <person name="Hendrix R.W."/>
            <person name="Hatfull G.F."/>
        </authorList>
    </citation>
    <scope>NUCLEOTIDE SEQUENCE [LARGE SCALE GENOMIC DNA]</scope>
</reference>
<protein>
    <recommendedName>
        <fullName evidence="1">DUF7275 domain-containing protein</fullName>
    </recommendedName>
</protein>
<dbReference type="Pfam" id="PF23940">
    <property type="entry name" value="DUF7275"/>
    <property type="match status" value="1"/>
</dbReference>
<dbReference type="InterPro" id="IPR055699">
    <property type="entry name" value="DUF7275"/>
</dbReference>
<gene>
    <name evidence="2" type="ORF">SEA_BILLNYE_180</name>
</gene>
<dbReference type="EMBL" id="MG757153">
    <property type="protein sequence ID" value="AVD99352.1"/>
    <property type="molecule type" value="Genomic_DNA"/>
</dbReference>
<evidence type="ECO:0000259" key="1">
    <source>
        <dbReference type="Pfam" id="PF23940"/>
    </source>
</evidence>
<evidence type="ECO:0000313" key="3">
    <source>
        <dbReference type="Proteomes" id="UP000241925"/>
    </source>
</evidence>
<feature type="domain" description="DUF7275" evidence="1">
    <location>
        <begin position="56"/>
        <end position="234"/>
    </location>
</feature>
<dbReference type="Proteomes" id="UP000241925">
    <property type="component" value="Segment"/>
</dbReference>
<evidence type="ECO:0000313" key="2">
    <source>
        <dbReference type="EMBL" id="AVD99352.1"/>
    </source>
</evidence>